<evidence type="ECO:0000256" key="6">
    <source>
        <dbReference type="RuleBase" id="RU366066"/>
    </source>
</evidence>
<evidence type="ECO:0000256" key="1">
    <source>
        <dbReference type="ARBA" id="ARBA00004123"/>
    </source>
</evidence>
<dbReference type="NCBIfam" id="TIGR02250">
    <property type="entry name" value="FCP1_euk"/>
    <property type="match status" value="1"/>
</dbReference>
<evidence type="ECO:0000313" key="11">
    <source>
        <dbReference type="Proteomes" id="UP000187455"/>
    </source>
</evidence>
<dbReference type="CDD" id="cd07521">
    <property type="entry name" value="HAD_FCP1-like"/>
    <property type="match status" value="1"/>
</dbReference>
<feature type="compositionally biased region" description="Polar residues" evidence="7">
    <location>
        <begin position="249"/>
        <end position="270"/>
    </location>
</feature>
<evidence type="ECO:0000259" key="8">
    <source>
        <dbReference type="PROSITE" id="PS50172"/>
    </source>
</evidence>
<feature type="region of interest" description="Disordered" evidence="7">
    <location>
        <begin position="787"/>
        <end position="886"/>
    </location>
</feature>
<reference evidence="10 11" key="1">
    <citation type="journal article" date="2016" name="Mol. Biol. Evol.">
        <title>Genome-Wide Survey of Gut Fungi (Harpellales) Reveals the First Horizontally Transferred Ubiquitin Gene from a Mosquito Host.</title>
        <authorList>
            <person name="Wang Y."/>
            <person name="White M.M."/>
            <person name="Kvist S."/>
            <person name="Moncalvo J.M."/>
        </authorList>
    </citation>
    <scope>NUCLEOTIDE SEQUENCE [LARGE SCALE GENOMIC DNA]</scope>
    <source>
        <strain evidence="10 11">ALG-7-W6</strain>
    </source>
</reference>
<dbReference type="InterPro" id="IPR001357">
    <property type="entry name" value="BRCT_dom"/>
</dbReference>
<evidence type="ECO:0000256" key="7">
    <source>
        <dbReference type="SAM" id="MobiDB-lite"/>
    </source>
</evidence>
<organism evidence="10 11">
    <name type="scientific">Smittium mucronatum</name>
    <dbReference type="NCBI Taxonomy" id="133383"/>
    <lineage>
        <taxon>Eukaryota</taxon>
        <taxon>Fungi</taxon>
        <taxon>Fungi incertae sedis</taxon>
        <taxon>Zoopagomycota</taxon>
        <taxon>Kickxellomycotina</taxon>
        <taxon>Harpellomycetes</taxon>
        <taxon>Harpellales</taxon>
        <taxon>Legeriomycetaceae</taxon>
        <taxon>Smittium</taxon>
    </lineage>
</organism>
<evidence type="ECO:0000256" key="2">
    <source>
        <dbReference type="ARBA" id="ARBA00022801"/>
    </source>
</evidence>
<feature type="compositionally biased region" description="Acidic residues" evidence="7">
    <location>
        <begin position="787"/>
        <end position="801"/>
    </location>
</feature>
<dbReference type="InterPro" id="IPR023214">
    <property type="entry name" value="HAD_sf"/>
</dbReference>
<feature type="region of interest" description="Disordered" evidence="7">
    <location>
        <begin position="486"/>
        <end position="517"/>
    </location>
</feature>
<protein>
    <recommendedName>
        <fullName evidence="6">RNA polymerase II subunit A C-terminal domain phosphatase</fullName>
        <ecNumber evidence="6">3.1.3.16</ecNumber>
    </recommendedName>
</protein>
<feature type="domain" description="BRCT" evidence="8">
    <location>
        <begin position="621"/>
        <end position="713"/>
    </location>
</feature>
<keyword evidence="2 6" id="KW-0378">Hydrolase</keyword>
<dbReference type="EC" id="3.1.3.16" evidence="6"/>
<dbReference type="InterPro" id="IPR036412">
    <property type="entry name" value="HAD-like_sf"/>
</dbReference>
<dbReference type="InterPro" id="IPR004274">
    <property type="entry name" value="FCP1_dom"/>
</dbReference>
<evidence type="ECO:0000313" key="10">
    <source>
        <dbReference type="EMBL" id="OLY84686.1"/>
    </source>
</evidence>
<dbReference type="STRING" id="133383.A0A1R0H6E2"/>
<dbReference type="Proteomes" id="UP000187455">
    <property type="component" value="Unassembled WGS sequence"/>
</dbReference>
<dbReference type="Pfam" id="PF03031">
    <property type="entry name" value="NIF"/>
    <property type="match status" value="1"/>
</dbReference>
<feature type="domain" description="FCP1 homology" evidence="9">
    <location>
        <begin position="168"/>
        <end position="472"/>
    </location>
</feature>
<dbReference type="PROSITE" id="PS50172">
    <property type="entry name" value="BRCT"/>
    <property type="match status" value="1"/>
</dbReference>
<dbReference type="Gene3D" id="3.40.50.1000">
    <property type="entry name" value="HAD superfamily/HAD-like"/>
    <property type="match status" value="1"/>
</dbReference>
<keyword evidence="11" id="KW-1185">Reference proteome</keyword>
<comment type="catalytic activity">
    <reaction evidence="5 6">
        <text>O-phospho-L-threonyl-[protein] + H2O = L-threonyl-[protein] + phosphate</text>
        <dbReference type="Rhea" id="RHEA:47004"/>
        <dbReference type="Rhea" id="RHEA-COMP:11060"/>
        <dbReference type="Rhea" id="RHEA-COMP:11605"/>
        <dbReference type="ChEBI" id="CHEBI:15377"/>
        <dbReference type="ChEBI" id="CHEBI:30013"/>
        <dbReference type="ChEBI" id="CHEBI:43474"/>
        <dbReference type="ChEBI" id="CHEBI:61977"/>
        <dbReference type="EC" id="3.1.3.16"/>
    </reaction>
</comment>
<dbReference type="GO" id="GO:0005634">
    <property type="term" value="C:nucleus"/>
    <property type="evidence" value="ECO:0007669"/>
    <property type="project" value="UniProtKB-SubCell"/>
</dbReference>
<evidence type="ECO:0000259" key="9">
    <source>
        <dbReference type="PROSITE" id="PS50969"/>
    </source>
</evidence>
<evidence type="ECO:0000256" key="4">
    <source>
        <dbReference type="ARBA" id="ARBA00047761"/>
    </source>
</evidence>
<name>A0A1R0H6E2_9FUNG</name>
<dbReference type="PROSITE" id="PS50969">
    <property type="entry name" value="FCP1"/>
    <property type="match status" value="1"/>
</dbReference>
<proteinExistence type="predicted"/>
<feature type="region of interest" description="Disordered" evidence="7">
    <location>
        <begin position="249"/>
        <end position="272"/>
    </location>
</feature>
<dbReference type="GO" id="GO:0008420">
    <property type="term" value="F:RNA polymerase II CTD heptapeptide repeat phosphatase activity"/>
    <property type="evidence" value="ECO:0007669"/>
    <property type="project" value="UniProtKB-UniRule"/>
</dbReference>
<feature type="compositionally biased region" description="Polar residues" evidence="7">
    <location>
        <begin position="844"/>
        <end position="853"/>
    </location>
</feature>
<comment type="function">
    <text evidence="6">This promotes the activity of RNA polymerase II.</text>
</comment>
<sequence>MEKEHSITLDPLLIPATIKKLNVISGQNVNKGDELFIYEYQYSSDSISDPSSPLSDDVLNSALRRASHFNPPNTTRKVFYSPFKGQISDISISEGQKVLQPNIPLIKITEPCGHEIQFMGLCSICGEDLTFSDYSTRATVNMSYDVKGLMVSNDEALRIETINADRLVTQKKLSLILDLDQTLMHAYATDDPGFETWLTNNYINLDIPFPPSPSPTVTIDKNSEVHHLSKEPLTKDLLNQPATISSVPTTIQLPSSSSQKDSTAPENPQISEHKSISLVSEVSDPPSVPSVADVDTFVLSSSESSHINQFHDETSDSHKQQTPTMPDQFIDDSGIRKIAPDIGVFQLPGSHLNYYIKLRPGLPEFLSKASEKYELHIYTMGTRNYADLVAKLIDPSGKFFSDRILSRDESGSLTHKDIKRLFPCDESMVVVLDDRADVWSWSPNLIKIKEYSFFAGVGDINAIESISAVNNKSSAPHSAKEIEELTEQKLSDTEDETSEESSSPSSDDLLSSGKKPKKRLVDHDDELNIVMSVLESVHRNFYSNLRELDSRNESHSPFKMQILSHNYQLLPTSDILTFLRKDILKTSNIVFSPSFPKFVSKMGGDSSNDNYPHKELSEFWRIAEQFGASCSSEINNNTTHIVSSNRDSHHMRMIVYENIKRSSHKLAEKRRFDETNDNDNDQKTSLPPIIVGLEWLFDSICRWRWQDERKYLIFPNDKIKIYKVFPFDLSPYRDFDVLNVNVDGFFDNEESEESYSEFGSDTDVITSNLVSHVDWEDVDRELNELMSEADSEDEFEDDNEESNANSSGFEDVTDDTSETSSPTKRTKYTHIESKLDSGLAVNGHHQSPNENGMSNSVSDNDFDDEEEDDDDDFSDLIQNLDNEISL</sequence>
<dbReference type="PANTHER" id="PTHR23081">
    <property type="entry name" value="RNA POLYMERASE II CTD PHOSPHATASE"/>
    <property type="match status" value="1"/>
</dbReference>
<dbReference type="SUPFAM" id="SSF52113">
    <property type="entry name" value="BRCT domain"/>
    <property type="match status" value="1"/>
</dbReference>
<feature type="compositionally biased region" description="Low complexity" evidence="7">
    <location>
        <begin position="500"/>
        <end position="512"/>
    </location>
</feature>
<comment type="catalytic activity">
    <reaction evidence="4 6">
        <text>O-phospho-L-seryl-[protein] + H2O = L-seryl-[protein] + phosphate</text>
        <dbReference type="Rhea" id="RHEA:20629"/>
        <dbReference type="Rhea" id="RHEA-COMP:9863"/>
        <dbReference type="Rhea" id="RHEA-COMP:11604"/>
        <dbReference type="ChEBI" id="CHEBI:15377"/>
        <dbReference type="ChEBI" id="CHEBI:29999"/>
        <dbReference type="ChEBI" id="CHEBI:43474"/>
        <dbReference type="ChEBI" id="CHEBI:83421"/>
        <dbReference type="EC" id="3.1.3.16"/>
    </reaction>
</comment>
<keyword evidence="3 6" id="KW-0539">Nucleus</keyword>
<dbReference type="AlphaFoldDB" id="A0A1R0H6E2"/>
<dbReference type="InterPro" id="IPR039189">
    <property type="entry name" value="Fcp1"/>
</dbReference>
<dbReference type="OrthoDB" id="10249888at2759"/>
<comment type="subcellular location">
    <subcellularLocation>
        <location evidence="1 6">Nucleus</location>
    </subcellularLocation>
</comment>
<dbReference type="SMART" id="SM00577">
    <property type="entry name" value="CPDc"/>
    <property type="match status" value="1"/>
</dbReference>
<dbReference type="SUPFAM" id="SSF56784">
    <property type="entry name" value="HAD-like"/>
    <property type="match status" value="1"/>
</dbReference>
<dbReference type="InterPro" id="IPR011947">
    <property type="entry name" value="FCP1_euk"/>
</dbReference>
<dbReference type="EMBL" id="LSSL01000398">
    <property type="protein sequence ID" value="OLY84686.1"/>
    <property type="molecule type" value="Genomic_DNA"/>
</dbReference>
<evidence type="ECO:0000256" key="5">
    <source>
        <dbReference type="ARBA" id="ARBA00048336"/>
    </source>
</evidence>
<accession>A0A1R0H6E2</accession>
<feature type="compositionally biased region" description="Acidic residues" evidence="7">
    <location>
        <begin position="860"/>
        <end position="874"/>
    </location>
</feature>
<gene>
    <name evidence="10" type="ORF">AYI68_g1145</name>
</gene>
<evidence type="ECO:0000256" key="3">
    <source>
        <dbReference type="ARBA" id="ARBA00023242"/>
    </source>
</evidence>
<dbReference type="Gene3D" id="3.40.50.10190">
    <property type="entry name" value="BRCT domain"/>
    <property type="match status" value="1"/>
</dbReference>
<comment type="caution">
    <text evidence="10">The sequence shown here is derived from an EMBL/GenBank/DDBJ whole genome shotgun (WGS) entry which is preliminary data.</text>
</comment>
<dbReference type="InterPro" id="IPR036420">
    <property type="entry name" value="BRCT_dom_sf"/>
</dbReference>
<feature type="compositionally biased region" description="Polar residues" evidence="7">
    <location>
        <begin position="876"/>
        <end position="886"/>
    </location>
</feature>
<dbReference type="PANTHER" id="PTHR23081:SF36">
    <property type="entry name" value="RNA POLYMERASE II SUBUNIT A C-TERMINAL DOMAIN PHOSPHATASE"/>
    <property type="match status" value="1"/>
</dbReference>